<evidence type="ECO:0000256" key="1">
    <source>
        <dbReference type="ARBA" id="ARBA00004123"/>
    </source>
</evidence>
<evidence type="ECO:0000256" key="11">
    <source>
        <dbReference type="SAM" id="MobiDB-lite"/>
    </source>
</evidence>
<dbReference type="InterPro" id="IPR027248">
    <property type="entry name" value="Sm_D2"/>
</dbReference>
<evidence type="ECO:0000259" key="12">
    <source>
        <dbReference type="PROSITE" id="PS52002"/>
    </source>
</evidence>
<evidence type="ECO:0000256" key="10">
    <source>
        <dbReference type="RuleBase" id="RU365051"/>
    </source>
</evidence>
<evidence type="ECO:0000313" key="14">
    <source>
        <dbReference type="Proteomes" id="UP000218209"/>
    </source>
</evidence>
<keyword evidence="8 10" id="KW-0539">Nucleus</keyword>
<dbReference type="AlphaFoldDB" id="A0A1X6PDY4"/>
<name>A0A1X6PDY4_PORUM</name>
<dbReference type="OrthoDB" id="437526at2759"/>
<evidence type="ECO:0000256" key="6">
    <source>
        <dbReference type="ARBA" id="ARBA00022728"/>
    </source>
</evidence>
<feature type="domain" description="Sm" evidence="12">
    <location>
        <begin position="60"/>
        <end position="141"/>
    </location>
</feature>
<evidence type="ECO:0000256" key="9">
    <source>
        <dbReference type="ARBA" id="ARBA00023274"/>
    </source>
</evidence>
<dbReference type="PROSITE" id="PS52002">
    <property type="entry name" value="SM"/>
    <property type="match status" value="1"/>
</dbReference>
<dbReference type="GO" id="GO:0005829">
    <property type="term" value="C:cytosol"/>
    <property type="evidence" value="ECO:0007669"/>
    <property type="project" value="UniProtKB-SubCell"/>
</dbReference>
<sequence length="141" mass="14940">MASRPARKPLLAADTRAGMSDASDIHGVVDVDVAGGTGTPTPGGAPAAGPSTDDFSTGPLSLLKAAVMDGSQVLINVRNNKKLLGRVKAFDRHCNMVLEDVKEMWVEYPKGASSRSVNRDRVISKLFLRGDSVVLVVRNPK</sequence>
<evidence type="ECO:0000256" key="7">
    <source>
        <dbReference type="ARBA" id="ARBA00023187"/>
    </source>
</evidence>
<dbReference type="InterPro" id="IPR001163">
    <property type="entry name" value="Sm_dom_euk/arc"/>
</dbReference>
<dbReference type="SUPFAM" id="SSF50182">
    <property type="entry name" value="Sm-like ribonucleoproteins"/>
    <property type="match status" value="1"/>
</dbReference>
<organism evidence="13 14">
    <name type="scientific">Porphyra umbilicalis</name>
    <name type="common">Purple laver</name>
    <name type="synonym">Red alga</name>
    <dbReference type="NCBI Taxonomy" id="2786"/>
    <lineage>
        <taxon>Eukaryota</taxon>
        <taxon>Rhodophyta</taxon>
        <taxon>Bangiophyceae</taxon>
        <taxon>Bangiales</taxon>
        <taxon>Bangiaceae</taxon>
        <taxon>Porphyra</taxon>
    </lineage>
</organism>
<keyword evidence="6" id="KW-0747">Spliceosome</keyword>
<accession>A0A1X6PDY4</accession>
<evidence type="ECO:0000256" key="3">
    <source>
        <dbReference type="ARBA" id="ARBA00008146"/>
    </source>
</evidence>
<evidence type="ECO:0000256" key="4">
    <source>
        <dbReference type="ARBA" id="ARBA00022490"/>
    </source>
</evidence>
<dbReference type="GO" id="GO:0000398">
    <property type="term" value="P:mRNA splicing, via spliceosome"/>
    <property type="evidence" value="ECO:0007669"/>
    <property type="project" value="UniProtKB-ARBA"/>
</dbReference>
<dbReference type="GO" id="GO:0003723">
    <property type="term" value="F:RNA binding"/>
    <property type="evidence" value="ECO:0007669"/>
    <property type="project" value="InterPro"/>
</dbReference>
<dbReference type="GO" id="GO:0030532">
    <property type="term" value="C:small nuclear ribonucleoprotein complex"/>
    <property type="evidence" value="ECO:0007669"/>
    <property type="project" value="InterPro"/>
</dbReference>
<feature type="region of interest" description="Disordered" evidence="11">
    <location>
        <begin position="31"/>
        <end position="54"/>
    </location>
</feature>
<keyword evidence="5 10" id="KW-0507">mRNA processing</keyword>
<dbReference type="CDD" id="cd01720">
    <property type="entry name" value="Sm_D2"/>
    <property type="match status" value="1"/>
</dbReference>
<dbReference type="SMART" id="SM00651">
    <property type="entry name" value="Sm"/>
    <property type="match status" value="1"/>
</dbReference>
<evidence type="ECO:0000256" key="2">
    <source>
        <dbReference type="ARBA" id="ARBA00004514"/>
    </source>
</evidence>
<comment type="similarity">
    <text evidence="3 10">Belongs to the snRNP core protein family.</text>
</comment>
<dbReference type="InterPro" id="IPR010920">
    <property type="entry name" value="LSM_dom_sf"/>
</dbReference>
<keyword evidence="9 10" id="KW-0687">Ribonucleoprotein</keyword>
<dbReference type="Proteomes" id="UP000218209">
    <property type="component" value="Unassembled WGS sequence"/>
</dbReference>
<reference evidence="13 14" key="1">
    <citation type="submission" date="2017-03" db="EMBL/GenBank/DDBJ databases">
        <title>WGS assembly of Porphyra umbilicalis.</title>
        <authorList>
            <person name="Brawley S.H."/>
            <person name="Blouin N.A."/>
            <person name="Ficko-Blean E."/>
            <person name="Wheeler G.L."/>
            <person name="Lohr M."/>
            <person name="Goodson H.V."/>
            <person name="Jenkins J.W."/>
            <person name="Blaby-Haas C.E."/>
            <person name="Helliwell K.E."/>
            <person name="Chan C."/>
            <person name="Marriage T."/>
            <person name="Bhattacharya D."/>
            <person name="Klein A.S."/>
            <person name="Badis Y."/>
            <person name="Brodie J."/>
            <person name="Cao Y."/>
            <person name="Collen J."/>
            <person name="Dittami S.M."/>
            <person name="Gachon C.M."/>
            <person name="Green B.R."/>
            <person name="Karpowicz S."/>
            <person name="Kim J.W."/>
            <person name="Kudahl U."/>
            <person name="Lin S."/>
            <person name="Michel G."/>
            <person name="Mittag M."/>
            <person name="Olson B.J."/>
            <person name="Pangilinan J."/>
            <person name="Peng Y."/>
            <person name="Qiu H."/>
            <person name="Shu S."/>
            <person name="Singer J.T."/>
            <person name="Smith A.G."/>
            <person name="Sprecher B.N."/>
            <person name="Wagner V."/>
            <person name="Wang W."/>
            <person name="Wang Z.-Y."/>
            <person name="Yan J."/>
            <person name="Yarish C."/>
            <person name="Zoeuner-Riek S."/>
            <person name="Zhuang Y."/>
            <person name="Zou Y."/>
            <person name="Lindquist E.A."/>
            <person name="Grimwood J."/>
            <person name="Barry K."/>
            <person name="Rokhsar D.S."/>
            <person name="Schmutz J."/>
            <person name="Stiller J.W."/>
            <person name="Grossman A.R."/>
            <person name="Prochnik S.E."/>
        </authorList>
    </citation>
    <scope>NUCLEOTIDE SEQUENCE [LARGE SCALE GENOMIC DNA]</scope>
    <source>
        <strain evidence="13">4086291</strain>
    </source>
</reference>
<gene>
    <name evidence="13" type="ORF">BU14_0087s0046</name>
</gene>
<dbReference type="Gene3D" id="2.30.30.100">
    <property type="match status" value="1"/>
</dbReference>
<dbReference type="GO" id="GO:0005689">
    <property type="term" value="C:U12-type spliceosomal complex"/>
    <property type="evidence" value="ECO:0007669"/>
    <property type="project" value="UniProtKB-ARBA"/>
</dbReference>
<evidence type="ECO:0000256" key="5">
    <source>
        <dbReference type="ARBA" id="ARBA00022664"/>
    </source>
</evidence>
<evidence type="ECO:0000313" key="13">
    <source>
        <dbReference type="EMBL" id="OSX79099.1"/>
    </source>
</evidence>
<protein>
    <recommendedName>
        <fullName evidence="10">Small nuclear ribonucleoprotein Sm D2</fullName>
        <shortName evidence="10">Sm-D2</shortName>
    </recommendedName>
    <alternativeName>
        <fullName evidence="10">snRNP core protein D2</fullName>
    </alternativeName>
</protein>
<keyword evidence="4" id="KW-0963">Cytoplasm</keyword>
<keyword evidence="14" id="KW-1185">Reference proteome</keyword>
<dbReference type="PANTHER" id="PTHR12777">
    <property type="entry name" value="SMALL NUCLEAR RIBONUCLEOPROTEIN SM D2"/>
    <property type="match status" value="1"/>
</dbReference>
<dbReference type="EMBL" id="KV918798">
    <property type="protein sequence ID" value="OSX79099.1"/>
    <property type="molecule type" value="Genomic_DNA"/>
</dbReference>
<comment type="subcellular location">
    <subcellularLocation>
        <location evidence="2">Cytoplasm</location>
        <location evidence="2">Cytosol</location>
    </subcellularLocation>
    <subcellularLocation>
        <location evidence="1 10">Nucleus</location>
    </subcellularLocation>
</comment>
<dbReference type="InterPro" id="IPR047575">
    <property type="entry name" value="Sm"/>
</dbReference>
<dbReference type="FunFam" id="2.30.30.100:FF:000069">
    <property type="entry name" value="Small nuclear ribonucleoprotein Sm D2"/>
    <property type="match status" value="1"/>
</dbReference>
<keyword evidence="7 10" id="KW-0508">mRNA splicing</keyword>
<proteinExistence type="inferred from homology"/>
<evidence type="ECO:0000256" key="8">
    <source>
        <dbReference type="ARBA" id="ARBA00023242"/>
    </source>
</evidence>
<dbReference type="Pfam" id="PF01423">
    <property type="entry name" value="LSM"/>
    <property type="match status" value="1"/>
</dbReference>